<dbReference type="AlphaFoldDB" id="A0A6J6NN62"/>
<sequence>MPRPPPPNAALIASGQPCSFPKSVISFADVTNSVVPGTMGAPPRSAALRLETLSPISSMASGGGPMNATPMAVMARAKSGFSEKNPYPG</sequence>
<proteinExistence type="predicted"/>
<gene>
    <name evidence="1" type="ORF">UFOPK2334_01557</name>
</gene>
<name>A0A6J6NN62_9ZZZZ</name>
<reference evidence="1" key="1">
    <citation type="submission" date="2020-05" db="EMBL/GenBank/DDBJ databases">
        <authorList>
            <person name="Chiriac C."/>
            <person name="Salcher M."/>
            <person name="Ghai R."/>
            <person name="Kavagutti S V."/>
        </authorList>
    </citation>
    <scope>NUCLEOTIDE SEQUENCE</scope>
</reference>
<evidence type="ECO:0000313" key="1">
    <source>
        <dbReference type="EMBL" id="CAB4687837.1"/>
    </source>
</evidence>
<organism evidence="1">
    <name type="scientific">freshwater metagenome</name>
    <dbReference type="NCBI Taxonomy" id="449393"/>
    <lineage>
        <taxon>unclassified sequences</taxon>
        <taxon>metagenomes</taxon>
        <taxon>ecological metagenomes</taxon>
    </lineage>
</organism>
<dbReference type="EMBL" id="CAEZXA010000197">
    <property type="protein sequence ID" value="CAB4687837.1"/>
    <property type="molecule type" value="Genomic_DNA"/>
</dbReference>
<accession>A0A6J6NN62</accession>
<protein>
    <submittedName>
        <fullName evidence="1">Unannotated protein</fullName>
    </submittedName>
</protein>